<dbReference type="Pfam" id="PF06271">
    <property type="entry name" value="RDD"/>
    <property type="match status" value="1"/>
</dbReference>
<evidence type="ECO:0000256" key="2">
    <source>
        <dbReference type="ARBA" id="ARBA00022692"/>
    </source>
</evidence>
<dbReference type="Proteomes" id="UP000479226">
    <property type="component" value="Unassembled WGS sequence"/>
</dbReference>
<comment type="subcellular location">
    <subcellularLocation>
        <location evidence="1">Membrane</location>
        <topology evidence="1">Multi-pass membrane protein</topology>
    </subcellularLocation>
</comment>
<keyword evidence="2 5" id="KW-0812">Transmembrane</keyword>
<proteinExistence type="predicted"/>
<dbReference type="EMBL" id="JAAKZI010000013">
    <property type="protein sequence ID" value="NGN83640.1"/>
    <property type="molecule type" value="Genomic_DNA"/>
</dbReference>
<dbReference type="PANTHER" id="PTHR38480:SF1">
    <property type="entry name" value="SLR0254 PROTEIN"/>
    <property type="match status" value="1"/>
</dbReference>
<evidence type="ECO:0000256" key="5">
    <source>
        <dbReference type="SAM" id="Phobius"/>
    </source>
</evidence>
<evidence type="ECO:0000256" key="1">
    <source>
        <dbReference type="ARBA" id="ARBA00004141"/>
    </source>
</evidence>
<comment type="caution">
    <text evidence="7">The sequence shown here is derived from an EMBL/GenBank/DDBJ whole genome shotgun (WGS) entry which is preliminary data.</text>
</comment>
<keyword evidence="3 5" id="KW-1133">Transmembrane helix</keyword>
<keyword evidence="8" id="KW-1185">Reference proteome</keyword>
<accession>A0ABX0DCW8</accession>
<feature type="transmembrane region" description="Helical" evidence="5">
    <location>
        <begin position="24"/>
        <end position="51"/>
    </location>
</feature>
<organism evidence="7 8">
    <name type="scientific">Arthrobacter silviterrae</name>
    <dbReference type="NCBI Taxonomy" id="2026658"/>
    <lineage>
        <taxon>Bacteria</taxon>
        <taxon>Bacillati</taxon>
        <taxon>Actinomycetota</taxon>
        <taxon>Actinomycetes</taxon>
        <taxon>Micrococcales</taxon>
        <taxon>Micrococcaceae</taxon>
        <taxon>Arthrobacter</taxon>
    </lineage>
</organism>
<evidence type="ECO:0000256" key="3">
    <source>
        <dbReference type="ARBA" id="ARBA00022989"/>
    </source>
</evidence>
<evidence type="ECO:0000256" key="4">
    <source>
        <dbReference type="ARBA" id="ARBA00023136"/>
    </source>
</evidence>
<gene>
    <name evidence="7" type="ORF">G6N77_09250</name>
</gene>
<feature type="transmembrane region" description="Helical" evidence="5">
    <location>
        <begin position="58"/>
        <end position="75"/>
    </location>
</feature>
<feature type="transmembrane region" description="Helical" evidence="5">
    <location>
        <begin position="106"/>
        <end position="131"/>
    </location>
</feature>
<sequence>MSAIITGEAVVLELRPASFAARSLGAAIDVLVTIVLVIGAVWAFATIPFMIDAAAAKAIFLVLLVGILVGVPVAVETMTRGRSLGKLALGLRVVRDDGGSIRFRHALIRGLLGVFEIYMTLGSVAFLVSLFNEKSKRLGDMVAGTYAIRDRAPQPKPLQVFVVPALQPWAKLADIGRLPDSLARRISIFLRQGAQMSPESRLAMAASLAEEASPHVAPLPPAGTPPEVFLSALISERRDREFARLSLASVQAEKVRVRLAAHGVGGHSAAFSADPFSTPGDTRMGG</sequence>
<name>A0ABX0DCW8_9MICC</name>
<evidence type="ECO:0000313" key="7">
    <source>
        <dbReference type="EMBL" id="NGN83640.1"/>
    </source>
</evidence>
<feature type="domain" description="RDD" evidence="6">
    <location>
        <begin position="17"/>
        <end position="144"/>
    </location>
</feature>
<evidence type="ECO:0000259" key="6">
    <source>
        <dbReference type="Pfam" id="PF06271"/>
    </source>
</evidence>
<reference evidence="7 8" key="1">
    <citation type="submission" date="2020-02" db="EMBL/GenBank/DDBJ databases">
        <title>Genome sequence of the type strain DSM 27180 of Arthrobacter silviterrae.</title>
        <authorList>
            <person name="Gao J."/>
            <person name="Sun J."/>
        </authorList>
    </citation>
    <scope>NUCLEOTIDE SEQUENCE [LARGE SCALE GENOMIC DNA]</scope>
    <source>
        <strain evidence="7 8">DSM 27180</strain>
    </source>
</reference>
<protein>
    <submittedName>
        <fullName evidence="7">RDD family protein</fullName>
    </submittedName>
</protein>
<dbReference type="PANTHER" id="PTHR38480">
    <property type="entry name" value="SLR0254 PROTEIN"/>
    <property type="match status" value="1"/>
</dbReference>
<dbReference type="InterPro" id="IPR010432">
    <property type="entry name" value="RDD"/>
</dbReference>
<evidence type="ECO:0000313" key="8">
    <source>
        <dbReference type="Proteomes" id="UP000479226"/>
    </source>
</evidence>
<keyword evidence="4 5" id="KW-0472">Membrane</keyword>
<dbReference type="RefSeq" id="WP_165181785.1">
    <property type="nucleotide sequence ID" value="NZ_JAAKZI010000013.1"/>
</dbReference>